<reference evidence="1" key="1">
    <citation type="submission" date="2023-07" db="EMBL/GenBank/DDBJ databases">
        <authorList>
            <consortium name="AG Swart"/>
            <person name="Singh M."/>
            <person name="Singh A."/>
            <person name="Seah K."/>
            <person name="Emmerich C."/>
        </authorList>
    </citation>
    <scope>NUCLEOTIDE SEQUENCE</scope>
    <source>
        <strain evidence="1">DP1</strain>
    </source>
</reference>
<dbReference type="EMBL" id="CAMPGE010016455">
    <property type="protein sequence ID" value="CAI2375010.1"/>
    <property type="molecule type" value="Genomic_DNA"/>
</dbReference>
<evidence type="ECO:0000313" key="2">
    <source>
        <dbReference type="Proteomes" id="UP001295684"/>
    </source>
</evidence>
<accession>A0AAD1XM00</accession>
<sequence>MKDRKAYEKYFSFLKHDTISLVISAKNVRDRLRWFLPLVVKNIHKLEKLSFHCFTISMKELKRILVASDSTKCLMFQQCNFPDARSLELAESLVGCENRIQATQNIQVTRCTFSVTLNEFEQMVRKFYPEAEIQIEM</sequence>
<comment type="caution">
    <text evidence="1">The sequence shown here is derived from an EMBL/GenBank/DDBJ whole genome shotgun (WGS) entry which is preliminary data.</text>
</comment>
<gene>
    <name evidence="1" type="ORF">ECRASSUSDP1_LOCUS16369</name>
</gene>
<evidence type="ECO:0000313" key="1">
    <source>
        <dbReference type="EMBL" id="CAI2375010.1"/>
    </source>
</evidence>
<protein>
    <submittedName>
        <fullName evidence="1">Uncharacterized protein</fullName>
    </submittedName>
</protein>
<proteinExistence type="predicted"/>
<organism evidence="1 2">
    <name type="scientific">Euplotes crassus</name>
    <dbReference type="NCBI Taxonomy" id="5936"/>
    <lineage>
        <taxon>Eukaryota</taxon>
        <taxon>Sar</taxon>
        <taxon>Alveolata</taxon>
        <taxon>Ciliophora</taxon>
        <taxon>Intramacronucleata</taxon>
        <taxon>Spirotrichea</taxon>
        <taxon>Hypotrichia</taxon>
        <taxon>Euplotida</taxon>
        <taxon>Euplotidae</taxon>
        <taxon>Moneuplotes</taxon>
    </lineage>
</organism>
<name>A0AAD1XM00_EUPCR</name>
<dbReference type="Proteomes" id="UP001295684">
    <property type="component" value="Unassembled WGS sequence"/>
</dbReference>
<keyword evidence="2" id="KW-1185">Reference proteome</keyword>
<dbReference type="AlphaFoldDB" id="A0AAD1XM00"/>